<evidence type="ECO:0000313" key="4">
    <source>
        <dbReference type="EMBL" id="GAU50941.1"/>
    </source>
</evidence>
<evidence type="ECO:0000256" key="2">
    <source>
        <dbReference type="SAM" id="MobiDB-lite"/>
    </source>
</evidence>
<feature type="compositionally biased region" description="Basic and acidic residues" evidence="2">
    <location>
        <begin position="126"/>
        <end position="137"/>
    </location>
</feature>
<feature type="compositionally biased region" description="Basic and acidic residues" evidence="2">
    <location>
        <begin position="170"/>
        <end position="191"/>
    </location>
</feature>
<feature type="compositionally biased region" description="Basic and acidic residues" evidence="2">
    <location>
        <begin position="14"/>
        <end position="42"/>
    </location>
</feature>
<dbReference type="OrthoDB" id="661680at2759"/>
<dbReference type="GO" id="GO:0006355">
    <property type="term" value="P:regulation of DNA-templated transcription"/>
    <property type="evidence" value="ECO:0007669"/>
    <property type="project" value="InterPro"/>
</dbReference>
<feature type="compositionally biased region" description="Acidic residues" evidence="2">
    <location>
        <begin position="98"/>
        <end position="109"/>
    </location>
</feature>
<dbReference type="PANTHER" id="PTHR31662">
    <property type="entry name" value="BNAANNG10740D PROTEIN-RELATED"/>
    <property type="match status" value="1"/>
</dbReference>
<dbReference type="InterPro" id="IPR053932">
    <property type="entry name" value="GeBP-like_DBD"/>
</dbReference>
<feature type="compositionally biased region" description="Polar residues" evidence="2">
    <location>
        <begin position="79"/>
        <end position="92"/>
    </location>
</feature>
<dbReference type="GO" id="GO:0005634">
    <property type="term" value="C:nucleus"/>
    <property type="evidence" value="ECO:0007669"/>
    <property type="project" value="TreeGrafter"/>
</dbReference>
<name>A0A2Z6P3C8_TRISU</name>
<protein>
    <recommendedName>
        <fullName evidence="3">Glabrous enhancer-binding protein-like DBD domain-containing protein</fullName>
    </recommendedName>
</protein>
<dbReference type="AlphaFoldDB" id="A0A2Z6P3C8"/>
<dbReference type="Pfam" id="PF04504">
    <property type="entry name" value="GeBP-like_DBD"/>
    <property type="match status" value="1"/>
</dbReference>
<organism evidence="4 5">
    <name type="scientific">Trifolium subterraneum</name>
    <name type="common">Subterranean clover</name>
    <dbReference type="NCBI Taxonomy" id="3900"/>
    <lineage>
        <taxon>Eukaryota</taxon>
        <taxon>Viridiplantae</taxon>
        <taxon>Streptophyta</taxon>
        <taxon>Embryophyta</taxon>
        <taxon>Tracheophyta</taxon>
        <taxon>Spermatophyta</taxon>
        <taxon>Magnoliopsida</taxon>
        <taxon>eudicotyledons</taxon>
        <taxon>Gunneridae</taxon>
        <taxon>Pentapetalae</taxon>
        <taxon>rosids</taxon>
        <taxon>fabids</taxon>
        <taxon>Fabales</taxon>
        <taxon>Fabaceae</taxon>
        <taxon>Papilionoideae</taxon>
        <taxon>50 kb inversion clade</taxon>
        <taxon>NPAAA clade</taxon>
        <taxon>Hologalegina</taxon>
        <taxon>IRL clade</taxon>
        <taxon>Trifolieae</taxon>
        <taxon>Trifolium</taxon>
    </lineage>
</organism>
<dbReference type="EMBL" id="DF974920">
    <property type="protein sequence ID" value="GAU50941.1"/>
    <property type="molecule type" value="Genomic_DNA"/>
</dbReference>
<evidence type="ECO:0000313" key="5">
    <source>
        <dbReference type="Proteomes" id="UP000242715"/>
    </source>
</evidence>
<keyword evidence="5" id="KW-1185">Reference proteome</keyword>
<comment type="similarity">
    <text evidence="1">Belongs to the GeBP family.</text>
</comment>
<feature type="compositionally biased region" description="Basic and acidic residues" evidence="2">
    <location>
        <begin position="290"/>
        <end position="302"/>
    </location>
</feature>
<reference evidence="5" key="1">
    <citation type="journal article" date="2017" name="Front. Plant Sci.">
        <title>Climate Clever Clovers: New Paradigm to Reduce the Environmental Footprint of Ruminants by Breeding Low Methanogenic Forages Utilizing Haplotype Variation.</title>
        <authorList>
            <person name="Kaur P."/>
            <person name="Appels R."/>
            <person name="Bayer P.E."/>
            <person name="Keeble-Gagnere G."/>
            <person name="Wang J."/>
            <person name="Hirakawa H."/>
            <person name="Shirasawa K."/>
            <person name="Vercoe P."/>
            <person name="Stefanova K."/>
            <person name="Durmic Z."/>
            <person name="Nichols P."/>
            <person name="Revell C."/>
            <person name="Isobe S.N."/>
            <person name="Edwards D."/>
            <person name="Erskine W."/>
        </authorList>
    </citation>
    <scope>NUCLEOTIDE SEQUENCE [LARGE SCALE GENOMIC DNA]</scope>
    <source>
        <strain evidence="5">cv. Daliak</strain>
    </source>
</reference>
<sequence>MAKKKQPPTTAAAAKDDEPLTPASKKDQPPPSKKPEEDKVEEKDDEDSTSEEASSSEGEESDDGSSEDDDDEEQQKTPSSQPASKTAPSAKSGSKKDEEEEDDDEETDSDSDHEPPPKLKSINSKSIDRTLKSKPEPKSTATPARSGTKRSAEDDTKQSKKKKTTVTSDNAKEKEKEKEEDNKKPGDDSKKLFQRVFNEDDEVAILQGLVEFTAKPGNDPVKYPTAFYQHVKDSIHFPVTLEQLKDKVRRLKGKFETKMKNCKSGKPPTFSKPIEEKMFEYGKKIWGGKIGEENGKTDEKPSKKGAAKKSPTTKKLVMEPDLLVVSNETRKENPGSSYILNEMDRFDKSLSGVFGSSMDLMKSGLELLEESKRVELETRWKELRFAELKLVAMRAELAVDQGRLILDEFKSSSSH</sequence>
<feature type="domain" description="Glabrous enhancer-binding protein-like DBD" evidence="3">
    <location>
        <begin position="193"/>
        <end position="287"/>
    </location>
</feature>
<proteinExistence type="inferred from homology"/>
<dbReference type="InterPro" id="IPR007592">
    <property type="entry name" value="GEBP"/>
</dbReference>
<evidence type="ECO:0000256" key="1">
    <source>
        <dbReference type="ARBA" id="ARBA00010820"/>
    </source>
</evidence>
<feature type="region of interest" description="Disordered" evidence="2">
    <location>
        <begin position="1"/>
        <end position="191"/>
    </location>
</feature>
<dbReference type="Proteomes" id="UP000242715">
    <property type="component" value="Unassembled WGS sequence"/>
</dbReference>
<feature type="compositionally biased region" description="Acidic residues" evidence="2">
    <location>
        <begin position="57"/>
        <end position="73"/>
    </location>
</feature>
<feature type="region of interest" description="Disordered" evidence="2">
    <location>
        <begin position="290"/>
        <end position="312"/>
    </location>
</feature>
<evidence type="ECO:0000259" key="3">
    <source>
        <dbReference type="Pfam" id="PF04504"/>
    </source>
</evidence>
<accession>A0A2Z6P3C8</accession>
<dbReference type="PANTHER" id="PTHR31662:SF33">
    <property type="entry name" value="DNA-BINDING STOREKEEPER PROTEIN TRANSCRIPTIONAL REGULATOR-LIKE PROTEIN"/>
    <property type="match status" value="1"/>
</dbReference>
<gene>
    <name evidence="4" type="ORF">TSUD_411370</name>
</gene>